<feature type="transmembrane region" description="Helical" evidence="6">
    <location>
        <begin position="432"/>
        <end position="453"/>
    </location>
</feature>
<feature type="transmembrane region" description="Helical" evidence="6">
    <location>
        <begin position="110"/>
        <end position="128"/>
    </location>
</feature>
<evidence type="ECO:0000313" key="9">
    <source>
        <dbReference type="Proteomes" id="UP000054321"/>
    </source>
</evidence>
<feature type="transmembrane region" description="Helical" evidence="6">
    <location>
        <begin position="201"/>
        <end position="221"/>
    </location>
</feature>
<feature type="transmembrane region" description="Helical" evidence="6">
    <location>
        <begin position="465"/>
        <end position="486"/>
    </location>
</feature>
<keyword evidence="2" id="KW-0813">Transport</keyword>
<protein>
    <recommendedName>
        <fullName evidence="7">Major facilitator superfamily (MFS) profile domain-containing protein</fullName>
    </recommendedName>
</protein>
<sequence>MDMSEKQQPNLGDDTLAPATETRIDQTDILDTKEALRNTDHDDAADLFAGTEDSFEYTDKEAIWVRWKLDLILLTMLTLTYIFSFIDKVALSEASIFGIRTDDHLVGQQYSWVNSIFYFGYLIAQYPSSVLMQKLPIGKYFGVMVLLWGMVTTCMAATNSFATLATCRFFLGAFETCLSPILTVIVGQYWTRREQPLRASIWWAGGGIGSFIADSITYGVSGDTSPTAKYATWQVIFLIFGPLTIGWGIFLYFFLPTSPMTAWFLTEKERKIASNSFKVIKNHTGIENRRYKTSQVKEALRDPQAWMLTSMALLQCIPGGALTSFDKIVLTGLGYSDRQATLMSFPEDSIQLCSVVIAGIASQVFSNFRCALMIIANAIVLIGAVLVSTLPDSNAHGRLGAFYILFVNTIPYIMCISLVSSNIGGFTKKATCGVMMFMGYSVGQIITPHFFLASESPRYPTGFRAVYVSVSLMIVIEIALVAYLYFENRRRDRIATVSQGEADSTVYDFLDLTDKEHANFRYVY</sequence>
<dbReference type="PROSITE" id="PS50850">
    <property type="entry name" value="MFS"/>
    <property type="match status" value="1"/>
</dbReference>
<evidence type="ECO:0000256" key="1">
    <source>
        <dbReference type="ARBA" id="ARBA00004141"/>
    </source>
</evidence>
<organism evidence="8 9">
    <name type="scientific">Oidiodendron maius (strain Zn)</name>
    <dbReference type="NCBI Taxonomy" id="913774"/>
    <lineage>
        <taxon>Eukaryota</taxon>
        <taxon>Fungi</taxon>
        <taxon>Dikarya</taxon>
        <taxon>Ascomycota</taxon>
        <taxon>Pezizomycotina</taxon>
        <taxon>Leotiomycetes</taxon>
        <taxon>Leotiomycetes incertae sedis</taxon>
        <taxon>Myxotrichaceae</taxon>
        <taxon>Oidiodendron</taxon>
    </lineage>
</organism>
<dbReference type="Gene3D" id="1.20.1250.20">
    <property type="entry name" value="MFS general substrate transporter like domains"/>
    <property type="match status" value="1"/>
</dbReference>
<feature type="transmembrane region" description="Helical" evidence="6">
    <location>
        <begin position="370"/>
        <end position="390"/>
    </location>
</feature>
<reference evidence="8 9" key="1">
    <citation type="submission" date="2014-04" db="EMBL/GenBank/DDBJ databases">
        <authorList>
            <consortium name="DOE Joint Genome Institute"/>
            <person name="Kuo A."/>
            <person name="Martino E."/>
            <person name="Perotto S."/>
            <person name="Kohler A."/>
            <person name="Nagy L.G."/>
            <person name="Floudas D."/>
            <person name="Copeland A."/>
            <person name="Barry K.W."/>
            <person name="Cichocki N."/>
            <person name="Veneault-Fourrey C."/>
            <person name="LaButti K."/>
            <person name="Lindquist E.A."/>
            <person name="Lipzen A."/>
            <person name="Lundell T."/>
            <person name="Morin E."/>
            <person name="Murat C."/>
            <person name="Sun H."/>
            <person name="Tunlid A."/>
            <person name="Henrissat B."/>
            <person name="Grigoriev I.V."/>
            <person name="Hibbett D.S."/>
            <person name="Martin F."/>
            <person name="Nordberg H.P."/>
            <person name="Cantor M.N."/>
            <person name="Hua S.X."/>
        </authorList>
    </citation>
    <scope>NUCLEOTIDE SEQUENCE [LARGE SCALE GENOMIC DNA]</scope>
    <source>
        <strain evidence="8 9">Zn</strain>
    </source>
</reference>
<name>A0A0C3H1W9_OIDMZ</name>
<feature type="domain" description="Major facilitator superfamily (MFS) profile" evidence="7">
    <location>
        <begin position="73"/>
        <end position="489"/>
    </location>
</feature>
<gene>
    <name evidence="8" type="ORF">OIDMADRAFT_205192</name>
</gene>
<dbReference type="SUPFAM" id="SSF103473">
    <property type="entry name" value="MFS general substrate transporter"/>
    <property type="match status" value="1"/>
</dbReference>
<dbReference type="PANTHER" id="PTHR43791">
    <property type="entry name" value="PERMEASE-RELATED"/>
    <property type="match status" value="1"/>
</dbReference>
<feature type="transmembrane region" description="Helical" evidence="6">
    <location>
        <begin position="168"/>
        <end position="189"/>
    </location>
</feature>
<dbReference type="InterPro" id="IPR011701">
    <property type="entry name" value="MFS"/>
</dbReference>
<evidence type="ECO:0000259" key="7">
    <source>
        <dbReference type="PROSITE" id="PS50850"/>
    </source>
</evidence>
<keyword evidence="5 6" id="KW-0472">Membrane</keyword>
<accession>A0A0C3H1W9</accession>
<dbReference type="Pfam" id="PF07690">
    <property type="entry name" value="MFS_1"/>
    <property type="match status" value="1"/>
</dbReference>
<evidence type="ECO:0000256" key="4">
    <source>
        <dbReference type="ARBA" id="ARBA00022989"/>
    </source>
</evidence>
<feature type="transmembrane region" description="Helical" evidence="6">
    <location>
        <begin position="233"/>
        <end position="255"/>
    </location>
</feature>
<dbReference type="Proteomes" id="UP000054321">
    <property type="component" value="Unassembled WGS sequence"/>
</dbReference>
<evidence type="ECO:0000256" key="3">
    <source>
        <dbReference type="ARBA" id="ARBA00022692"/>
    </source>
</evidence>
<evidence type="ECO:0000313" key="8">
    <source>
        <dbReference type="EMBL" id="KIM96511.1"/>
    </source>
</evidence>
<keyword evidence="4 6" id="KW-1133">Transmembrane helix</keyword>
<dbReference type="OrthoDB" id="6730379at2759"/>
<evidence type="ECO:0000256" key="6">
    <source>
        <dbReference type="SAM" id="Phobius"/>
    </source>
</evidence>
<keyword evidence="3 6" id="KW-0812">Transmembrane</keyword>
<dbReference type="GO" id="GO:0022857">
    <property type="term" value="F:transmembrane transporter activity"/>
    <property type="evidence" value="ECO:0007669"/>
    <property type="project" value="InterPro"/>
</dbReference>
<evidence type="ECO:0000256" key="2">
    <source>
        <dbReference type="ARBA" id="ARBA00022448"/>
    </source>
</evidence>
<dbReference type="InParanoid" id="A0A0C3H1W9"/>
<reference evidence="9" key="2">
    <citation type="submission" date="2015-01" db="EMBL/GenBank/DDBJ databases">
        <title>Evolutionary Origins and Diversification of the Mycorrhizal Mutualists.</title>
        <authorList>
            <consortium name="DOE Joint Genome Institute"/>
            <consortium name="Mycorrhizal Genomics Consortium"/>
            <person name="Kohler A."/>
            <person name="Kuo A."/>
            <person name="Nagy L.G."/>
            <person name="Floudas D."/>
            <person name="Copeland A."/>
            <person name="Barry K.W."/>
            <person name="Cichocki N."/>
            <person name="Veneault-Fourrey C."/>
            <person name="LaButti K."/>
            <person name="Lindquist E.A."/>
            <person name="Lipzen A."/>
            <person name="Lundell T."/>
            <person name="Morin E."/>
            <person name="Murat C."/>
            <person name="Riley R."/>
            <person name="Ohm R."/>
            <person name="Sun H."/>
            <person name="Tunlid A."/>
            <person name="Henrissat B."/>
            <person name="Grigoriev I.V."/>
            <person name="Hibbett D.S."/>
            <person name="Martin F."/>
        </authorList>
    </citation>
    <scope>NUCLEOTIDE SEQUENCE [LARGE SCALE GENOMIC DNA]</scope>
    <source>
        <strain evidence="9">Zn</strain>
    </source>
</reference>
<feature type="transmembrane region" description="Helical" evidence="6">
    <location>
        <begin position="402"/>
        <end position="420"/>
    </location>
</feature>
<feature type="transmembrane region" description="Helical" evidence="6">
    <location>
        <begin position="71"/>
        <end position="90"/>
    </location>
</feature>
<dbReference type="GO" id="GO:0016020">
    <property type="term" value="C:membrane"/>
    <property type="evidence" value="ECO:0007669"/>
    <property type="project" value="UniProtKB-SubCell"/>
</dbReference>
<dbReference type="AlphaFoldDB" id="A0A0C3H1W9"/>
<dbReference type="EMBL" id="KN832884">
    <property type="protein sequence ID" value="KIM96511.1"/>
    <property type="molecule type" value="Genomic_DNA"/>
</dbReference>
<dbReference type="InterPro" id="IPR020846">
    <property type="entry name" value="MFS_dom"/>
</dbReference>
<evidence type="ECO:0000256" key="5">
    <source>
        <dbReference type="ARBA" id="ARBA00023136"/>
    </source>
</evidence>
<comment type="subcellular location">
    <subcellularLocation>
        <location evidence="1">Membrane</location>
        <topology evidence="1">Multi-pass membrane protein</topology>
    </subcellularLocation>
</comment>
<dbReference type="InterPro" id="IPR036259">
    <property type="entry name" value="MFS_trans_sf"/>
</dbReference>
<dbReference type="PANTHER" id="PTHR43791:SF70">
    <property type="entry name" value="MAJOR FACILITATOR SUPERFAMILY (MFS) PROFILE DOMAIN-CONTAINING PROTEIN"/>
    <property type="match status" value="1"/>
</dbReference>
<feature type="transmembrane region" description="Helical" evidence="6">
    <location>
        <begin position="140"/>
        <end position="162"/>
    </location>
</feature>
<dbReference type="HOGENOM" id="CLU_001265_0_5_1"/>
<keyword evidence="9" id="KW-1185">Reference proteome</keyword>
<proteinExistence type="predicted"/>